<dbReference type="RefSeq" id="WP_068350161.1">
    <property type="nucleotide sequence ID" value="NZ_CP016033.1"/>
</dbReference>
<dbReference type="Gene3D" id="3.40.50.300">
    <property type="entry name" value="P-loop containing nucleotide triphosphate hydrolases"/>
    <property type="match status" value="1"/>
</dbReference>
<dbReference type="InterPro" id="IPR008533">
    <property type="entry name" value="DUF815"/>
</dbReference>
<dbReference type="PANTHER" id="PTHR42935:SF1">
    <property type="entry name" value="SLR0930 PROTEIN"/>
    <property type="match status" value="1"/>
</dbReference>
<name>A0A192D1D0_9SPHN</name>
<organism evidence="1 2">
    <name type="scientific">Erythrobacter neustonensis</name>
    <dbReference type="NCBI Taxonomy" id="1112"/>
    <lineage>
        <taxon>Bacteria</taxon>
        <taxon>Pseudomonadati</taxon>
        <taxon>Pseudomonadota</taxon>
        <taxon>Alphaproteobacteria</taxon>
        <taxon>Sphingomonadales</taxon>
        <taxon>Erythrobacteraceae</taxon>
        <taxon>Erythrobacter/Porphyrobacter group</taxon>
        <taxon>Erythrobacter</taxon>
    </lineage>
</organism>
<keyword evidence="2" id="KW-1185">Reference proteome</keyword>
<dbReference type="Proteomes" id="UP000078263">
    <property type="component" value="Chromosome"/>
</dbReference>
<sequence length="271" mass="28853">MDGAALERIAAALERLAPPLPPPTDWHGAPAYVWEGETARAIPVLDALPLDALHGIDAQKVALRNNCARLARSAAAHDVLLWGARGMGKSALVRACVADIQRDTEALALVQLAPGTLTSFPALIAKLAPQDRAFLLFIDDLGFGADGRAEMLALRSLLDGGIAPRPSHIRLVVTANRRGIVEREDTSAAIHERDERDDALALADRFGLTLGFHPADKDTYLAIIAGLLRPLGLDFSAEEAMAFAIQRGNRSGRTALQFATEIAGRAGQPIS</sequence>
<accession>A0A192D1D0</accession>
<dbReference type="InterPro" id="IPR027417">
    <property type="entry name" value="P-loop_NTPase"/>
</dbReference>
<dbReference type="EMBL" id="CP016033">
    <property type="protein sequence ID" value="ANK12318.1"/>
    <property type="molecule type" value="Genomic_DNA"/>
</dbReference>
<dbReference type="STRING" id="1112.A9D12_04445"/>
<evidence type="ECO:0000313" key="2">
    <source>
        <dbReference type="Proteomes" id="UP000078263"/>
    </source>
</evidence>
<dbReference type="PANTHER" id="PTHR42935">
    <property type="entry name" value="SLR0930 PROTEIN"/>
    <property type="match status" value="1"/>
</dbReference>
<dbReference type="Pfam" id="PF05673">
    <property type="entry name" value="DUF815"/>
    <property type="match status" value="1"/>
</dbReference>
<proteinExistence type="predicted"/>
<dbReference type="AlphaFoldDB" id="A0A192D1D0"/>
<evidence type="ECO:0000313" key="1">
    <source>
        <dbReference type="EMBL" id="ANK12318.1"/>
    </source>
</evidence>
<protein>
    <submittedName>
        <fullName evidence="1">ATPase</fullName>
    </submittedName>
</protein>
<reference evidence="1 2" key="1">
    <citation type="submission" date="2016-05" db="EMBL/GenBank/DDBJ databases">
        <title>Compelete Genome Sequence of Bacteriochlorophyll-Synthesizing Bacterium Porphyrobacter neustonensis DSM 9434.</title>
        <authorList>
            <person name="Shi X.-L."/>
            <person name="Wu Y.-H."/>
            <person name="Cheng H."/>
            <person name="Xu L."/>
            <person name="Zhang X.-Q."/>
            <person name="Wang C.-S."/>
            <person name="Xu X.-W."/>
        </authorList>
    </citation>
    <scope>NUCLEOTIDE SEQUENCE [LARGE SCALE GENOMIC DNA]</scope>
    <source>
        <strain evidence="1 2">DSM 9434</strain>
    </source>
</reference>
<dbReference type="SUPFAM" id="SSF52540">
    <property type="entry name" value="P-loop containing nucleoside triphosphate hydrolases"/>
    <property type="match status" value="1"/>
</dbReference>
<dbReference type="KEGG" id="pns:A9D12_04445"/>
<dbReference type="OrthoDB" id="9812140at2"/>
<gene>
    <name evidence="1" type="ORF">A9D12_04445</name>
</gene>